<comment type="caution">
    <text evidence="2">The sequence shown here is derived from an EMBL/GenBank/DDBJ whole genome shotgun (WGS) entry which is preliminary data.</text>
</comment>
<keyword evidence="3" id="KW-1185">Reference proteome</keyword>
<evidence type="ECO:0000256" key="1">
    <source>
        <dbReference type="SAM" id="Phobius"/>
    </source>
</evidence>
<keyword evidence="1" id="KW-0472">Membrane</keyword>
<organism evidence="2 3">
    <name type="scientific">Nissabacter archeti</name>
    <dbReference type="NCBI Taxonomy" id="1917880"/>
    <lineage>
        <taxon>Bacteria</taxon>
        <taxon>Pseudomonadati</taxon>
        <taxon>Pseudomonadota</taxon>
        <taxon>Gammaproteobacteria</taxon>
        <taxon>Enterobacterales</taxon>
        <taxon>Yersiniaceae</taxon>
        <taxon>Nissabacter</taxon>
    </lineage>
</organism>
<dbReference type="RefSeq" id="WP_212588885.1">
    <property type="nucleotide sequence ID" value="NZ_JAERKB010000003.1"/>
</dbReference>
<name>A0ABS5JE07_9GAMM</name>
<sequence length="393" mass="42008">MNLSLTGNDANNSTLFALSGNTLSAFRYSPFGATPPPDASATPLPGFNGERADPLTGVTHLGNGYRAFSPALFRFTCPDSESPFGEGGINAYAYCENDPVNMTDPSGHGLITMMIKQTLKLGVKLGMSQAAADGITTAMASAYLAVIETSIEGAAALATGIAGSMEMKKNPVAAQKLMWAGMGFGGALGVLGTAHYLAPTAKSLWRRLLRRGPAVELIEMRPRAIAAAGPAQERVFVGYHGTSTKFDNSLGKGINPSAHAGTGSGTRSDHGFYTTMDYGSADVYALRTTARTNNVRWPFKRDHQRAVYEVYFDNDAYQGPRQQEIRVSRLYMPEAAREAIQPPVAARAPRRPPVYEARFSGSAVQHLSLVKRASGEGAPRIRAASLKQTLRLE</sequence>
<keyword evidence="1" id="KW-0812">Transmembrane</keyword>
<proteinExistence type="predicted"/>
<reference evidence="3" key="1">
    <citation type="submission" date="2023-07" db="EMBL/GenBank/DDBJ databases">
        <title>Genome-inferred correspondence between phylogeny and metabolic traits in the wild Drosophila gut microbiome.</title>
        <authorList>
            <person name="Bueno E."/>
            <person name="Blow F."/>
            <person name="Douglas A.E."/>
        </authorList>
    </citation>
    <scope>NUCLEOTIDE SEQUENCE [LARGE SCALE GENOMIC DNA]</scope>
    <source>
        <strain evidence="3">JGM97</strain>
    </source>
</reference>
<protein>
    <submittedName>
        <fullName evidence="2">RHS repeat-associated core domain-containing protein</fullName>
    </submittedName>
</protein>
<dbReference type="EMBL" id="JAERKB010000003">
    <property type="protein sequence ID" value="MBS0968177.1"/>
    <property type="molecule type" value="Genomic_DNA"/>
</dbReference>
<dbReference type="Gene3D" id="3.90.175.10">
    <property type="entry name" value="Diphtheria Toxin, domain 1"/>
    <property type="match status" value="1"/>
</dbReference>
<evidence type="ECO:0000313" key="3">
    <source>
        <dbReference type="Proteomes" id="UP000680634"/>
    </source>
</evidence>
<dbReference type="SUPFAM" id="SSF56399">
    <property type="entry name" value="ADP-ribosylation"/>
    <property type="match status" value="1"/>
</dbReference>
<dbReference type="InterPro" id="IPR022385">
    <property type="entry name" value="Rhs_assc_core"/>
</dbReference>
<evidence type="ECO:0000313" key="2">
    <source>
        <dbReference type="EMBL" id="MBS0968177.1"/>
    </source>
</evidence>
<dbReference type="NCBIfam" id="TIGR03696">
    <property type="entry name" value="Rhs_assc_core"/>
    <property type="match status" value="1"/>
</dbReference>
<keyword evidence="1" id="KW-1133">Transmembrane helix</keyword>
<accession>A0ABS5JE07</accession>
<feature type="transmembrane region" description="Helical" evidence="1">
    <location>
        <begin position="177"/>
        <end position="198"/>
    </location>
</feature>
<gene>
    <name evidence="2" type="ORF">JK232_04645</name>
</gene>
<dbReference type="Gene3D" id="2.180.10.10">
    <property type="entry name" value="RHS repeat-associated core"/>
    <property type="match status" value="1"/>
</dbReference>
<dbReference type="Proteomes" id="UP000680634">
    <property type="component" value="Unassembled WGS sequence"/>
</dbReference>